<evidence type="ECO:0000313" key="2">
    <source>
        <dbReference type="Proteomes" id="UP000006008"/>
    </source>
</evidence>
<sequence length="78" mass="8492">MKTLVENRNYSVRVQQASGVKGGGIATNSLLKVNGETAYSSMPYWGGGYNNFGNNDGMRFNGTISDYTVTVDKKIKYG</sequence>
<comment type="caution">
    <text evidence="1">The sequence shown here is derived from an EMBL/GenBank/DDBJ whole genome shotgun (WGS) entry which is preliminary data.</text>
</comment>
<dbReference type="AlphaFoldDB" id="G5HB08"/>
<gene>
    <name evidence="1" type="ORF">HMPREF9450_01823</name>
</gene>
<dbReference type="HOGENOM" id="CLU_2614147_0_0_10"/>
<keyword evidence="2" id="KW-1185">Reference proteome</keyword>
<evidence type="ECO:0000313" key="1">
    <source>
        <dbReference type="EMBL" id="EHB91774.1"/>
    </source>
</evidence>
<dbReference type="Gene3D" id="2.40.128.410">
    <property type="match status" value="1"/>
</dbReference>
<protein>
    <submittedName>
        <fullName evidence="1">Uncharacterized protein</fullName>
    </submittedName>
</protein>
<dbReference type="PATRIC" id="fig|742725.3.peg.1918"/>
<organism evidence="1 2">
    <name type="scientific">Alistipes indistinctus YIT 12060</name>
    <dbReference type="NCBI Taxonomy" id="742725"/>
    <lineage>
        <taxon>Bacteria</taxon>
        <taxon>Pseudomonadati</taxon>
        <taxon>Bacteroidota</taxon>
        <taxon>Bacteroidia</taxon>
        <taxon>Bacteroidales</taxon>
        <taxon>Rikenellaceae</taxon>
        <taxon>Alistipes</taxon>
    </lineage>
</organism>
<dbReference type="Pfam" id="PF14059">
    <property type="entry name" value="DUF4251"/>
    <property type="match status" value="1"/>
</dbReference>
<proteinExistence type="predicted"/>
<dbReference type="STRING" id="742725.HMPREF9450_01823"/>
<reference evidence="1 2" key="1">
    <citation type="submission" date="2011-08" db="EMBL/GenBank/DDBJ databases">
        <title>The Genome Sequence of Alistipes indistinctus YIT 12060.</title>
        <authorList>
            <consortium name="The Broad Institute Genome Sequencing Platform"/>
            <person name="Earl A."/>
            <person name="Ward D."/>
            <person name="Feldgarden M."/>
            <person name="Gevers D."/>
            <person name="Morotomi M."/>
            <person name="Young S.K."/>
            <person name="Zeng Q."/>
            <person name="Gargeya S."/>
            <person name="Fitzgerald M."/>
            <person name="Haas B."/>
            <person name="Abouelleil A."/>
            <person name="Alvarado L."/>
            <person name="Arachchi H.M."/>
            <person name="Berlin A."/>
            <person name="Brown A."/>
            <person name="Chapman S.B."/>
            <person name="Chen Z."/>
            <person name="Dunbar C."/>
            <person name="Freedman E."/>
            <person name="Gearin G."/>
            <person name="Gellesch M."/>
            <person name="Goldberg J."/>
            <person name="Griggs A."/>
            <person name="Gujja S."/>
            <person name="Heiman D."/>
            <person name="Howarth C."/>
            <person name="Larson L."/>
            <person name="Lui A."/>
            <person name="MacDonald P.J.P."/>
            <person name="Montmayeur A."/>
            <person name="Murphy C."/>
            <person name="Neiman D."/>
            <person name="Pearson M."/>
            <person name="Priest M."/>
            <person name="Roberts A."/>
            <person name="Saif S."/>
            <person name="Shea T."/>
            <person name="Shenoy N."/>
            <person name="Sisk P."/>
            <person name="Stolte C."/>
            <person name="Sykes S."/>
            <person name="Wortman J."/>
            <person name="Nusbaum C."/>
            <person name="Birren B."/>
        </authorList>
    </citation>
    <scope>NUCLEOTIDE SEQUENCE [LARGE SCALE GENOMIC DNA]</scope>
    <source>
        <strain evidence="1 2">YIT 12060</strain>
    </source>
</reference>
<accession>G5HB08</accession>
<name>G5HB08_9BACT</name>
<dbReference type="InterPro" id="IPR025347">
    <property type="entry name" value="DUF4251"/>
</dbReference>
<dbReference type="EMBL" id="ADLD01000013">
    <property type="protein sequence ID" value="EHB91774.1"/>
    <property type="molecule type" value="Genomic_DNA"/>
</dbReference>
<dbReference type="Proteomes" id="UP000006008">
    <property type="component" value="Unassembled WGS sequence"/>
</dbReference>